<dbReference type="Proteomes" id="UP000515472">
    <property type="component" value="Chromosome"/>
</dbReference>
<dbReference type="EMBL" id="AP023213">
    <property type="protein sequence ID" value="BCO11594.1"/>
    <property type="molecule type" value="Genomic_DNA"/>
</dbReference>
<evidence type="ECO:0000313" key="2">
    <source>
        <dbReference type="Proteomes" id="UP000515472"/>
    </source>
</evidence>
<keyword evidence="2" id="KW-1185">Reference proteome</keyword>
<protein>
    <submittedName>
        <fullName evidence="1">Uncharacterized protein</fullName>
    </submittedName>
</protein>
<gene>
    <name evidence="1" type="ORF">GEOBRER4_n3637</name>
</gene>
<dbReference type="AlphaFoldDB" id="A0A7R7IYV0"/>
<proteinExistence type="predicted"/>
<evidence type="ECO:0000313" key="1">
    <source>
        <dbReference type="EMBL" id="BCO11594.1"/>
    </source>
</evidence>
<organism evidence="1 2">
    <name type="scientific">Citrifermentans bremense</name>
    <dbReference type="NCBI Taxonomy" id="60035"/>
    <lineage>
        <taxon>Bacteria</taxon>
        <taxon>Pseudomonadati</taxon>
        <taxon>Thermodesulfobacteriota</taxon>
        <taxon>Desulfuromonadia</taxon>
        <taxon>Geobacterales</taxon>
        <taxon>Geobacteraceae</taxon>
        <taxon>Citrifermentans</taxon>
    </lineage>
</organism>
<sequence length="47" mass="5241">MAGNAIFSAGKYSPGEKLPIPRLQIAKLRRKMHSSCLVLTFYCGSWL</sequence>
<reference evidence="1 2" key="1">
    <citation type="submission" date="2020-06" db="EMBL/GenBank/DDBJ databases">
        <title>Interaction of electrochemicaly active bacteria, Geobacter bremensis R4 on different carbon anode.</title>
        <authorList>
            <person name="Meng L."/>
            <person name="Yoshida N."/>
        </authorList>
    </citation>
    <scope>NUCLEOTIDE SEQUENCE [LARGE SCALE GENOMIC DNA]</scope>
    <source>
        <strain evidence="1 2">R4</strain>
    </source>
</reference>
<name>A0A7R7IYV0_9BACT</name>
<accession>A0A7R7IYV0</accession>